<sequence>MNQSEKGIVVCSQPASALSTTASGLKLRVQNIAKSLQNQTDALGEDRTHLDRMKSAACSPSRGLVKELDAAQKFFQAELQQIEQELKAKVDDQKKVNVSLQQCLTTLKTEKTMLHQQIMAMQHKVEEIEEEIGFE</sequence>
<dbReference type="RefSeq" id="XP_002784329.1">
    <property type="nucleotide sequence ID" value="XM_002784283.1"/>
</dbReference>
<keyword evidence="1" id="KW-0175">Coiled coil</keyword>
<dbReference type="EMBL" id="GG673069">
    <property type="protein sequence ID" value="EER16125.1"/>
    <property type="molecule type" value="Genomic_DNA"/>
</dbReference>
<accession>C5KHR3</accession>
<proteinExistence type="predicted"/>
<evidence type="ECO:0000313" key="2">
    <source>
        <dbReference type="EMBL" id="EER16125.1"/>
    </source>
</evidence>
<dbReference type="GeneID" id="9061187"/>
<keyword evidence="3" id="KW-1185">Reference proteome</keyword>
<reference evidence="2 3" key="1">
    <citation type="submission" date="2008-07" db="EMBL/GenBank/DDBJ databases">
        <authorList>
            <person name="El-Sayed N."/>
            <person name="Caler E."/>
            <person name="Inman J."/>
            <person name="Amedeo P."/>
            <person name="Hass B."/>
            <person name="Wortman J."/>
        </authorList>
    </citation>
    <scope>NUCLEOTIDE SEQUENCE [LARGE SCALE GENOMIC DNA]</scope>
    <source>
        <strain evidence="3">ATCC 50983 / TXsc</strain>
    </source>
</reference>
<evidence type="ECO:0000256" key="1">
    <source>
        <dbReference type="SAM" id="Coils"/>
    </source>
</evidence>
<organism evidence="3">
    <name type="scientific">Perkinsus marinus (strain ATCC 50983 / TXsc)</name>
    <dbReference type="NCBI Taxonomy" id="423536"/>
    <lineage>
        <taxon>Eukaryota</taxon>
        <taxon>Sar</taxon>
        <taxon>Alveolata</taxon>
        <taxon>Perkinsozoa</taxon>
        <taxon>Perkinsea</taxon>
        <taxon>Perkinsida</taxon>
        <taxon>Perkinsidae</taxon>
        <taxon>Perkinsus</taxon>
    </lineage>
</organism>
<dbReference type="Proteomes" id="UP000007800">
    <property type="component" value="Unassembled WGS sequence"/>
</dbReference>
<dbReference type="InParanoid" id="C5KHR3"/>
<dbReference type="OrthoDB" id="443022at2759"/>
<dbReference type="OMA" id="VACEELH"/>
<evidence type="ECO:0000313" key="3">
    <source>
        <dbReference type="Proteomes" id="UP000007800"/>
    </source>
</evidence>
<dbReference type="AlphaFoldDB" id="C5KHR3"/>
<name>C5KHR3_PERM5</name>
<feature type="coiled-coil region" evidence="1">
    <location>
        <begin position="65"/>
        <end position="131"/>
    </location>
</feature>
<protein>
    <submittedName>
        <fullName evidence="2">Uncharacterized protein</fullName>
    </submittedName>
</protein>
<gene>
    <name evidence="2" type="ORF">Pmar_PMAR003588</name>
</gene>